<keyword evidence="5" id="KW-1185">Reference proteome</keyword>
<evidence type="ECO:0000256" key="1">
    <source>
        <dbReference type="PROSITE-ProRule" id="PRU00169"/>
    </source>
</evidence>
<organism evidence="4 5">
    <name type="scientific">Belnapia arida</name>
    <dbReference type="NCBI Taxonomy" id="2804533"/>
    <lineage>
        <taxon>Bacteria</taxon>
        <taxon>Pseudomonadati</taxon>
        <taxon>Pseudomonadota</taxon>
        <taxon>Alphaproteobacteria</taxon>
        <taxon>Acetobacterales</taxon>
        <taxon>Roseomonadaceae</taxon>
        <taxon>Belnapia</taxon>
    </lineage>
</organism>
<dbReference type="Gene3D" id="3.40.50.2300">
    <property type="match status" value="1"/>
</dbReference>
<dbReference type="EMBL" id="JAETWB010000032">
    <property type="protein sequence ID" value="MBL6081654.1"/>
    <property type="molecule type" value="Genomic_DNA"/>
</dbReference>
<evidence type="ECO:0000256" key="2">
    <source>
        <dbReference type="SAM" id="MobiDB-lite"/>
    </source>
</evidence>
<feature type="region of interest" description="Disordered" evidence="2">
    <location>
        <begin position="127"/>
        <end position="170"/>
    </location>
</feature>
<feature type="compositionally biased region" description="Polar residues" evidence="2">
    <location>
        <begin position="161"/>
        <end position="170"/>
    </location>
</feature>
<gene>
    <name evidence="4" type="ORF">JMJ56_27060</name>
</gene>
<comment type="caution">
    <text evidence="4">The sequence shown here is derived from an EMBL/GenBank/DDBJ whole genome shotgun (WGS) entry which is preliminary data.</text>
</comment>
<protein>
    <submittedName>
        <fullName evidence="4">Response regulator</fullName>
    </submittedName>
</protein>
<evidence type="ECO:0000259" key="3">
    <source>
        <dbReference type="PROSITE" id="PS50110"/>
    </source>
</evidence>
<feature type="domain" description="Response regulatory" evidence="3">
    <location>
        <begin position="8"/>
        <end position="123"/>
    </location>
</feature>
<dbReference type="CDD" id="cd00156">
    <property type="entry name" value="REC"/>
    <property type="match status" value="1"/>
</dbReference>
<dbReference type="SMART" id="SM00448">
    <property type="entry name" value="REC"/>
    <property type="match status" value="1"/>
</dbReference>
<dbReference type="PROSITE" id="PS50110">
    <property type="entry name" value="RESPONSE_REGULATORY"/>
    <property type="match status" value="1"/>
</dbReference>
<proteinExistence type="predicted"/>
<feature type="compositionally biased region" description="Basic and acidic residues" evidence="2">
    <location>
        <begin position="134"/>
        <end position="152"/>
    </location>
</feature>
<accession>A0ABS1UCH6</accession>
<comment type="caution">
    <text evidence="1">Lacks conserved residue(s) required for the propagation of feature annotation.</text>
</comment>
<sequence length="170" mass="18101">MNAEALPLALVVEDEALIALAMEDQLLDAGFQVAWASTEAEAVLMARDDLAVAIVNLCLAGDLAGQRVIASLRRRVPYLPVVVVTGYSAAAPEADLRGLGGPTVRLHKPEHHSQLAAAVRDVIYQANGGPMPQPKERRWTPRHSSCSERAKAAEVTPISPPSSRLGQPLS</sequence>
<dbReference type="SUPFAM" id="SSF52172">
    <property type="entry name" value="CheY-like"/>
    <property type="match status" value="1"/>
</dbReference>
<dbReference type="InterPro" id="IPR011006">
    <property type="entry name" value="CheY-like_superfamily"/>
</dbReference>
<dbReference type="Proteomes" id="UP000660885">
    <property type="component" value="Unassembled WGS sequence"/>
</dbReference>
<dbReference type="RefSeq" id="WP_202834871.1">
    <property type="nucleotide sequence ID" value="NZ_JAETWB010000032.1"/>
</dbReference>
<dbReference type="InterPro" id="IPR001789">
    <property type="entry name" value="Sig_transdc_resp-reg_receiver"/>
</dbReference>
<evidence type="ECO:0000313" key="5">
    <source>
        <dbReference type="Proteomes" id="UP000660885"/>
    </source>
</evidence>
<dbReference type="Pfam" id="PF00072">
    <property type="entry name" value="Response_reg"/>
    <property type="match status" value="1"/>
</dbReference>
<name>A0ABS1UCH6_9PROT</name>
<reference evidence="4 5" key="1">
    <citation type="submission" date="2021-01" db="EMBL/GenBank/DDBJ databases">
        <title>Belnapia mucosa sp. nov. and Belnapia arida sp. nov., isolated from the Tabernas Desert (Almeria, Spain).</title>
        <authorList>
            <person name="Molina-Menor E."/>
            <person name="Vidal-Verdu A."/>
            <person name="Calonge A."/>
            <person name="Satari L."/>
            <person name="Pereto J."/>
            <person name="Porcar M."/>
        </authorList>
    </citation>
    <scope>NUCLEOTIDE SEQUENCE [LARGE SCALE GENOMIC DNA]</scope>
    <source>
        <strain evidence="4 5">T18</strain>
    </source>
</reference>
<evidence type="ECO:0000313" key="4">
    <source>
        <dbReference type="EMBL" id="MBL6081654.1"/>
    </source>
</evidence>